<accession>A0A7C8IHV9</accession>
<dbReference type="Proteomes" id="UP000481858">
    <property type="component" value="Unassembled WGS sequence"/>
</dbReference>
<gene>
    <name evidence="2" type="ORF">GQX73_g9491</name>
</gene>
<comment type="caution">
    <text evidence="2">The sequence shown here is derived from an EMBL/GenBank/DDBJ whole genome shotgun (WGS) entry which is preliminary data.</text>
</comment>
<evidence type="ECO:0000313" key="2">
    <source>
        <dbReference type="EMBL" id="KAF2964086.1"/>
    </source>
</evidence>
<name>A0A7C8IHV9_9PEZI</name>
<sequence>MRKIMAETKISLAANQLSEQVKDSMKFWRGFRDEYSKEVNDIKLYVGVGVLQQIWRKKVEFNSNDRHSDQKFTIQSMKLESCLNQVDEATRLLTGLWSSDHGNDYDSRQHHLAKTRAAGNLVVGLSKRAATDEAACIDLLEELSELEKLVDPKSINAGMLHHFGKHQPQNSARSVGNIGDQGYKEPELGDIDEPEHDGGGGNENWRDE</sequence>
<reference evidence="2 3" key="1">
    <citation type="submission" date="2019-12" db="EMBL/GenBank/DDBJ databases">
        <title>Draft genome sequence of the ascomycete Xylaria multiplex DSM 110363.</title>
        <authorList>
            <person name="Buettner E."/>
            <person name="Kellner H."/>
        </authorList>
    </citation>
    <scope>NUCLEOTIDE SEQUENCE [LARGE SCALE GENOMIC DNA]</scope>
    <source>
        <strain evidence="2 3">DSM 110363</strain>
    </source>
</reference>
<dbReference type="AlphaFoldDB" id="A0A7C8IHV9"/>
<organism evidence="2 3">
    <name type="scientific">Xylaria multiplex</name>
    <dbReference type="NCBI Taxonomy" id="323545"/>
    <lineage>
        <taxon>Eukaryota</taxon>
        <taxon>Fungi</taxon>
        <taxon>Dikarya</taxon>
        <taxon>Ascomycota</taxon>
        <taxon>Pezizomycotina</taxon>
        <taxon>Sordariomycetes</taxon>
        <taxon>Xylariomycetidae</taxon>
        <taxon>Xylariales</taxon>
        <taxon>Xylariaceae</taxon>
        <taxon>Xylaria</taxon>
    </lineage>
</organism>
<protein>
    <submittedName>
        <fullName evidence="2">Uncharacterized protein</fullName>
    </submittedName>
</protein>
<dbReference type="OrthoDB" id="5413280at2759"/>
<feature type="region of interest" description="Disordered" evidence="1">
    <location>
        <begin position="164"/>
        <end position="208"/>
    </location>
</feature>
<dbReference type="InParanoid" id="A0A7C8IHV9"/>
<dbReference type="EMBL" id="WUBL01000167">
    <property type="protein sequence ID" value="KAF2964086.1"/>
    <property type="molecule type" value="Genomic_DNA"/>
</dbReference>
<evidence type="ECO:0000313" key="3">
    <source>
        <dbReference type="Proteomes" id="UP000481858"/>
    </source>
</evidence>
<keyword evidence="3" id="KW-1185">Reference proteome</keyword>
<proteinExistence type="predicted"/>
<evidence type="ECO:0000256" key="1">
    <source>
        <dbReference type="SAM" id="MobiDB-lite"/>
    </source>
</evidence>